<sequence length="322" mass="36309">MKKKYSILSLFTGCGGLDLGFLGGFTFLNKEYKKHNFDIAWANDIDANACHTFSKNFHHGIVCGDIRDIIKNNQMGMFDSPLPENVDIVVGGFPCQDFSHAGKRRGFEAKRGTLYQSMGEIIKKTKPKLFLAENVKGLLTMNDGGAIEQIIKDFGELGYNVSYKLFLTADFEVPQKRERVVIIGTKKDILPEFIFPKPVLNEKNWITLEKAIGDLENIKEGEFANHFWSKAKKNKGQGNNAVSKDQPGPTMRAEHHGNIEFHWNEKRRLSAREAARIQSFPDDFIFYPSTSSAYKQIGNAVPPVFGWHLAEAIEIFLNTNLG</sequence>
<evidence type="ECO:0000313" key="10">
    <source>
        <dbReference type="EMBL" id="PIZ95391.1"/>
    </source>
</evidence>
<dbReference type="GO" id="GO:0003677">
    <property type="term" value="F:DNA binding"/>
    <property type="evidence" value="ECO:0007669"/>
    <property type="project" value="TreeGrafter"/>
</dbReference>
<evidence type="ECO:0000256" key="6">
    <source>
        <dbReference type="RuleBase" id="RU000416"/>
    </source>
</evidence>
<dbReference type="EMBL" id="PFPL01000054">
    <property type="protein sequence ID" value="PIZ95391.1"/>
    <property type="molecule type" value="Genomic_DNA"/>
</dbReference>
<dbReference type="GO" id="GO:0032259">
    <property type="term" value="P:methylation"/>
    <property type="evidence" value="ECO:0007669"/>
    <property type="project" value="UniProtKB-KW"/>
</dbReference>
<dbReference type="PRINTS" id="PR00105">
    <property type="entry name" value="C5METTRFRASE"/>
</dbReference>
<evidence type="ECO:0000256" key="2">
    <source>
        <dbReference type="ARBA" id="ARBA00022679"/>
    </source>
</evidence>
<keyword evidence="1 5" id="KW-0489">Methyltransferase</keyword>
<dbReference type="Gene3D" id="3.90.120.10">
    <property type="entry name" value="DNA Methylase, subunit A, domain 2"/>
    <property type="match status" value="1"/>
</dbReference>
<dbReference type="GO" id="GO:0044027">
    <property type="term" value="P:negative regulation of gene expression via chromosomal CpG island methylation"/>
    <property type="evidence" value="ECO:0007669"/>
    <property type="project" value="TreeGrafter"/>
</dbReference>
<keyword evidence="3 5" id="KW-0949">S-adenosyl-L-methionine</keyword>
<dbReference type="PANTHER" id="PTHR10629:SF52">
    <property type="entry name" value="DNA (CYTOSINE-5)-METHYLTRANSFERASE 1"/>
    <property type="match status" value="1"/>
</dbReference>
<evidence type="ECO:0000256" key="5">
    <source>
        <dbReference type="PROSITE-ProRule" id="PRU01016"/>
    </source>
</evidence>
<dbReference type="EC" id="2.1.1.37" evidence="7"/>
<organism evidence="10 11">
    <name type="scientific">Candidatus Magasanikbacteria bacterium CG_4_10_14_0_2_um_filter_33_14</name>
    <dbReference type="NCBI Taxonomy" id="1974636"/>
    <lineage>
        <taxon>Bacteria</taxon>
        <taxon>Candidatus Magasanikiibacteriota</taxon>
    </lineage>
</organism>
<keyword evidence="9" id="KW-1133">Transmembrane helix</keyword>
<dbReference type="GO" id="GO:0009307">
    <property type="term" value="P:DNA restriction-modification system"/>
    <property type="evidence" value="ECO:0007669"/>
    <property type="project" value="UniProtKB-KW"/>
</dbReference>
<keyword evidence="9" id="KW-0812">Transmembrane</keyword>
<dbReference type="PANTHER" id="PTHR10629">
    <property type="entry name" value="CYTOSINE-SPECIFIC METHYLTRANSFERASE"/>
    <property type="match status" value="1"/>
</dbReference>
<gene>
    <name evidence="10" type="ORF">COX80_04550</name>
</gene>
<protein>
    <recommendedName>
        <fullName evidence="7">Cytosine-specific methyltransferase</fullName>
        <ecNumber evidence="7">2.1.1.37</ecNumber>
    </recommendedName>
</protein>
<dbReference type="Pfam" id="PF00145">
    <property type="entry name" value="DNA_methylase"/>
    <property type="match status" value="1"/>
</dbReference>
<feature type="active site" evidence="5">
    <location>
        <position position="95"/>
    </location>
</feature>
<dbReference type="InterPro" id="IPR018117">
    <property type="entry name" value="C5_DNA_meth_AS"/>
</dbReference>
<name>A0A2M7V9F6_9BACT</name>
<evidence type="ECO:0000256" key="4">
    <source>
        <dbReference type="ARBA" id="ARBA00022747"/>
    </source>
</evidence>
<dbReference type="NCBIfam" id="TIGR00675">
    <property type="entry name" value="dcm"/>
    <property type="match status" value="1"/>
</dbReference>
<keyword evidence="2 5" id="KW-0808">Transferase</keyword>
<evidence type="ECO:0000313" key="11">
    <source>
        <dbReference type="Proteomes" id="UP000231453"/>
    </source>
</evidence>
<feature type="region of interest" description="Disordered" evidence="8">
    <location>
        <begin position="233"/>
        <end position="254"/>
    </location>
</feature>
<keyword evidence="9" id="KW-0472">Membrane</keyword>
<dbReference type="CDD" id="cd00315">
    <property type="entry name" value="Cyt_C5_DNA_methylase"/>
    <property type="match status" value="1"/>
</dbReference>
<accession>A0A2M7V9F6</accession>
<dbReference type="PROSITE" id="PS00094">
    <property type="entry name" value="C5_MTASE_1"/>
    <property type="match status" value="1"/>
</dbReference>
<comment type="catalytic activity">
    <reaction evidence="7">
        <text>a 2'-deoxycytidine in DNA + S-adenosyl-L-methionine = a 5-methyl-2'-deoxycytidine in DNA + S-adenosyl-L-homocysteine + H(+)</text>
        <dbReference type="Rhea" id="RHEA:13681"/>
        <dbReference type="Rhea" id="RHEA-COMP:11369"/>
        <dbReference type="Rhea" id="RHEA-COMP:11370"/>
        <dbReference type="ChEBI" id="CHEBI:15378"/>
        <dbReference type="ChEBI" id="CHEBI:57856"/>
        <dbReference type="ChEBI" id="CHEBI:59789"/>
        <dbReference type="ChEBI" id="CHEBI:85452"/>
        <dbReference type="ChEBI" id="CHEBI:85454"/>
        <dbReference type="EC" id="2.1.1.37"/>
    </reaction>
</comment>
<dbReference type="SUPFAM" id="SSF53335">
    <property type="entry name" value="S-adenosyl-L-methionine-dependent methyltransferases"/>
    <property type="match status" value="1"/>
</dbReference>
<evidence type="ECO:0000256" key="1">
    <source>
        <dbReference type="ARBA" id="ARBA00022603"/>
    </source>
</evidence>
<dbReference type="GO" id="GO:0003886">
    <property type="term" value="F:DNA (cytosine-5-)-methyltransferase activity"/>
    <property type="evidence" value="ECO:0007669"/>
    <property type="project" value="UniProtKB-EC"/>
</dbReference>
<dbReference type="InterPro" id="IPR029063">
    <property type="entry name" value="SAM-dependent_MTases_sf"/>
</dbReference>
<dbReference type="PROSITE" id="PS51679">
    <property type="entry name" value="SAM_MT_C5"/>
    <property type="match status" value="1"/>
</dbReference>
<keyword evidence="4" id="KW-0680">Restriction system</keyword>
<evidence type="ECO:0000256" key="8">
    <source>
        <dbReference type="SAM" id="MobiDB-lite"/>
    </source>
</evidence>
<feature type="transmembrane region" description="Helical" evidence="9">
    <location>
        <begin position="7"/>
        <end position="28"/>
    </location>
</feature>
<reference evidence="11" key="1">
    <citation type="submission" date="2017-09" db="EMBL/GenBank/DDBJ databases">
        <title>Depth-based differentiation of microbial function through sediment-hosted aquifers and enrichment of novel symbionts in the deep terrestrial subsurface.</title>
        <authorList>
            <person name="Probst A.J."/>
            <person name="Ladd B."/>
            <person name="Jarett J.K."/>
            <person name="Geller-Mcgrath D.E."/>
            <person name="Sieber C.M.K."/>
            <person name="Emerson J.B."/>
            <person name="Anantharaman K."/>
            <person name="Thomas B.C."/>
            <person name="Malmstrom R."/>
            <person name="Stieglmeier M."/>
            <person name="Klingl A."/>
            <person name="Woyke T."/>
            <person name="Ryan C.M."/>
            <person name="Banfield J.F."/>
        </authorList>
    </citation>
    <scope>NUCLEOTIDE SEQUENCE [LARGE SCALE GENOMIC DNA]</scope>
</reference>
<dbReference type="InterPro" id="IPR050390">
    <property type="entry name" value="C5-Methyltransferase"/>
</dbReference>
<proteinExistence type="inferred from homology"/>
<evidence type="ECO:0000256" key="7">
    <source>
        <dbReference type="RuleBase" id="RU000417"/>
    </source>
</evidence>
<dbReference type="Proteomes" id="UP000231453">
    <property type="component" value="Unassembled WGS sequence"/>
</dbReference>
<evidence type="ECO:0000256" key="9">
    <source>
        <dbReference type="SAM" id="Phobius"/>
    </source>
</evidence>
<evidence type="ECO:0000256" key="3">
    <source>
        <dbReference type="ARBA" id="ARBA00022691"/>
    </source>
</evidence>
<dbReference type="Gene3D" id="3.40.50.150">
    <property type="entry name" value="Vaccinia Virus protein VP39"/>
    <property type="match status" value="1"/>
</dbReference>
<comment type="caution">
    <text evidence="10">The sequence shown here is derived from an EMBL/GenBank/DDBJ whole genome shotgun (WGS) entry which is preliminary data.</text>
</comment>
<dbReference type="AlphaFoldDB" id="A0A2M7V9F6"/>
<comment type="similarity">
    <text evidence="5 6">Belongs to the class I-like SAM-binding methyltransferase superfamily. C5-methyltransferase family.</text>
</comment>
<dbReference type="InterPro" id="IPR001525">
    <property type="entry name" value="C5_MeTfrase"/>
</dbReference>